<keyword evidence="2" id="KW-0378">Hydrolase</keyword>
<dbReference type="Pfam" id="PF02897">
    <property type="entry name" value="Peptidase_S9_N"/>
    <property type="match status" value="1"/>
</dbReference>
<dbReference type="PANTHER" id="PTHR42881:SF13">
    <property type="entry name" value="PROLYL ENDOPEPTIDASE"/>
    <property type="match status" value="1"/>
</dbReference>
<reference evidence="6 7" key="1">
    <citation type="submission" date="2024-09" db="EMBL/GenBank/DDBJ databases">
        <authorList>
            <person name="Sun Q."/>
            <person name="Mori K."/>
        </authorList>
    </citation>
    <scope>NUCLEOTIDE SEQUENCE [LARGE SCALE GENOMIC DNA]</scope>
    <source>
        <strain evidence="6 7">NCAIM B.02604</strain>
    </source>
</reference>
<dbReference type="SUPFAM" id="SSF53474">
    <property type="entry name" value="alpha/beta-Hydrolases"/>
    <property type="match status" value="1"/>
</dbReference>
<keyword evidence="1" id="KW-0645">Protease</keyword>
<dbReference type="RefSeq" id="WP_377459291.1">
    <property type="nucleotide sequence ID" value="NZ_JBHLUB010000029.1"/>
</dbReference>
<dbReference type="EMBL" id="JBHLUB010000029">
    <property type="protein sequence ID" value="MFC0582263.1"/>
    <property type="molecule type" value="Genomic_DNA"/>
</dbReference>
<sequence length="714" mass="79948">MSEHDPYLWLENIHGDDALSWVREQNAATEAELYDDQYRRLVAEHLEVLNSAEKIPAPSQRGQYVYNFWQDAEHPRGLWRRTPVDSYASQNPEWEVLLDVDELSAQEGVEWVFTGASPLRPDDDRAMVALSPDGGDATQLREFDLRRGSFRDASEDGFFVETAKTWFSWLDADTLLVAVPLDDSDTTASSYPATVRLLRRGTELADAPVIFSTSLDHLGTSAGFDPDPDYPRLLASDVIDFFNAREYVHTGTDFHDPVFTQIPVPTHMRVSFHKQWMLLYPREEYKYAPGQLVPGGSLLIVNAEEFLTGNAIPTVVFTPDDSSALQSWTFLSDALVLNVLQDVATTVLAFHLQQDQDDVKVSALDVDTSVLTGSDQYQMFSFSRVDRFGPDPDELWLTTTGFLTPTTLYRAKFDVDLSAQKATLRATVVKRSPAFFDAEQYRVEQHFVRSKDGTSVPYFMISAKDAVLDGKNPTLLSGYGGFQLSRTPGYEPAVAIGWLDQKDSEGRHGVYVLANIRGGGEYGPRWHQAALQQHRHRAYEDFAAVAQDLVARNVTAPQHLAAAGGSNGGLLIGNMLMQYPELFGALSCGVPLLDMRRYTQLSAGHSWIAEYGDPDVPEQWEFIKTFSPYHLVDELSDEQLKQLPATLIWTATSDDRVGPVQARKLAAKLFERGADQMRFHEVLDGGHSGAADQQARAELLARYQRFLFDRVAVQ</sequence>
<evidence type="ECO:0000256" key="1">
    <source>
        <dbReference type="ARBA" id="ARBA00022670"/>
    </source>
</evidence>
<dbReference type="SUPFAM" id="SSF50993">
    <property type="entry name" value="Peptidase/esterase 'gauge' domain"/>
    <property type="match status" value="1"/>
</dbReference>
<dbReference type="Gene3D" id="3.40.50.1820">
    <property type="entry name" value="alpha/beta hydrolase"/>
    <property type="match status" value="1"/>
</dbReference>
<evidence type="ECO:0000259" key="5">
    <source>
        <dbReference type="Pfam" id="PF02897"/>
    </source>
</evidence>
<keyword evidence="7" id="KW-1185">Reference proteome</keyword>
<evidence type="ECO:0000313" key="7">
    <source>
        <dbReference type="Proteomes" id="UP001589862"/>
    </source>
</evidence>
<proteinExistence type="predicted"/>
<evidence type="ECO:0000259" key="4">
    <source>
        <dbReference type="Pfam" id="PF00326"/>
    </source>
</evidence>
<dbReference type="InterPro" id="IPR002470">
    <property type="entry name" value="Peptidase_S9A"/>
</dbReference>
<feature type="domain" description="Peptidase S9A N-terminal" evidence="5">
    <location>
        <begin position="4"/>
        <end position="416"/>
    </location>
</feature>
<protein>
    <submittedName>
        <fullName evidence="6">Prolyl oligopeptidase family protein</fullName>
    </submittedName>
</protein>
<gene>
    <name evidence="6" type="ORF">ACFFFR_07700</name>
</gene>
<evidence type="ECO:0000256" key="2">
    <source>
        <dbReference type="ARBA" id="ARBA00022801"/>
    </source>
</evidence>
<dbReference type="InterPro" id="IPR051167">
    <property type="entry name" value="Prolyl_oligopep/macrocyclase"/>
</dbReference>
<dbReference type="InterPro" id="IPR001375">
    <property type="entry name" value="Peptidase_S9_cat"/>
</dbReference>
<dbReference type="Pfam" id="PF00326">
    <property type="entry name" value="Peptidase_S9"/>
    <property type="match status" value="1"/>
</dbReference>
<evidence type="ECO:0000313" key="6">
    <source>
        <dbReference type="EMBL" id="MFC0582263.1"/>
    </source>
</evidence>
<evidence type="ECO:0000256" key="3">
    <source>
        <dbReference type="ARBA" id="ARBA00022825"/>
    </source>
</evidence>
<accession>A0ABV6PAY8</accession>
<name>A0ABV6PAY8_9MICC</name>
<keyword evidence="3" id="KW-0720">Serine protease</keyword>
<dbReference type="InterPro" id="IPR029058">
    <property type="entry name" value="AB_hydrolase_fold"/>
</dbReference>
<dbReference type="InterPro" id="IPR023302">
    <property type="entry name" value="Pept_S9A_N"/>
</dbReference>
<dbReference type="Proteomes" id="UP001589862">
    <property type="component" value="Unassembled WGS sequence"/>
</dbReference>
<comment type="caution">
    <text evidence="6">The sequence shown here is derived from an EMBL/GenBank/DDBJ whole genome shotgun (WGS) entry which is preliminary data.</text>
</comment>
<dbReference type="PANTHER" id="PTHR42881">
    <property type="entry name" value="PROLYL ENDOPEPTIDASE"/>
    <property type="match status" value="1"/>
</dbReference>
<dbReference type="Gene3D" id="2.130.10.120">
    <property type="entry name" value="Prolyl oligopeptidase, N-terminal domain"/>
    <property type="match status" value="1"/>
</dbReference>
<dbReference type="PRINTS" id="PR00862">
    <property type="entry name" value="PROLIGOPTASE"/>
</dbReference>
<feature type="domain" description="Peptidase S9 prolyl oligopeptidase catalytic" evidence="4">
    <location>
        <begin position="508"/>
        <end position="708"/>
    </location>
</feature>
<organism evidence="6 7">
    <name type="scientific">Micrococcoides hystricis</name>
    <dbReference type="NCBI Taxonomy" id="1572761"/>
    <lineage>
        <taxon>Bacteria</taxon>
        <taxon>Bacillati</taxon>
        <taxon>Actinomycetota</taxon>
        <taxon>Actinomycetes</taxon>
        <taxon>Micrococcales</taxon>
        <taxon>Micrococcaceae</taxon>
        <taxon>Micrococcoides</taxon>
    </lineage>
</organism>